<keyword evidence="4" id="KW-0597">Phosphoprotein</keyword>
<dbReference type="SMART" id="SM00267">
    <property type="entry name" value="GGDEF"/>
    <property type="match status" value="1"/>
</dbReference>
<dbReference type="RefSeq" id="WP_062152323.1">
    <property type="nucleotide sequence ID" value="NZ_CP012373.2"/>
</dbReference>
<feature type="domain" description="Response regulatory" evidence="5">
    <location>
        <begin position="17"/>
        <end position="133"/>
    </location>
</feature>
<comment type="cofactor">
    <cofactor evidence="1">
        <name>Mg(2+)</name>
        <dbReference type="ChEBI" id="CHEBI:18420"/>
    </cofactor>
</comment>
<accession>A0A2N9YGZ0</accession>
<gene>
    <name evidence="7" type="ORF">BLE401_14560</name>
</gene>
<dbReference type="SUPFAM" id="SSF52172">
    <property type="entry name" value="CheY-like"/>
    <property type="match status" value="1"/>
</dbReference>
<evidence type="ECO:0000256" key="2">
    <source>
        <dbReference type="ARBA" id="ARBA00012528"/>
    </source>
</evidence>
<dbReference type="CDD" id="cd01949">
    <property type="entry name" value="GGDEF"/>
    <property type="match status" value="1"/>
</dbReference>
<dbReference type="GO" id="GO:1902201">
    <property type="term" value="P:negative regulation of bacterial-type flagellum-dependent cell motility"/>
    <property type="evidence" value="ECO:0007669"/>
    <property type="project" value="TreeGrafter"/>
</dbReference>
<proteinExistence type="predicted"/>
<evidence type="ECO:0000259" key="6">
    <source>
        <dbReference type="PROSITE" id="PS50887"/>
    </source>
</evidence>
<keyword evidence="8" id="KW-1185">Reference proteome</keyword>
<feature type="modified residue" description="4-aspartylphosphate" evidence="4">
    <location>
        <position position="66"/>
    </location>
</feature>
<evidence type="ECO:0000313" key="7">
    <source>
        <dbReference type="EMBL" id="AUI69792.1"/>
    </source>
</evidence>
<dbReference type="NCBIfam" id="TIGR00254">
    <property type="entry name" value="GGDEF"/>
    <property type="match status" value="1"/>
</dbReference>
<dbReference type="EMBL" id="CP018889">
    <property type="protein sequence ID" value="AUI69792.1"/>
    <property type="molecule type" value="Genomic_DNA"/>
</dbReference>
<dbReference type="Gene3D" id="3.40.50.2300">
    <property type="match status" value="1"/>
</dbReference>
<dbReference type="Pfam" id="PF00072">
    <property type="entry name" value="Response_reg"/>
    <property type="match status" value="1"/>
</dbReference>
<protein>
    <recommendedName>
        <fullName evidence="2">diguanylate cyclase</fullName>
        <ecNumber evidence="2">2.7.7.65</ecNumber>
    </recommendedName>
</protein>
<dbReference type="GO" id="GO:0005886">
    <property type="term" value="C:plasma membrane"/>
    <property type="evidence" value="ECO:0007669"/>
    <property type="project" value="TreeGrafter"/>
</dbReference>
<dbReference type="SUPFAM" id="SSF55073">
    <property type="entry name" value="Nucleotide cyclase"/>
    <property type="match status" value="1"/>
</dbReference>
<dbReference type="CDD" id="cd19920">
    <property type="entry name" value="REC_PA4781-like"/>
    <property type="match status" value="1"/>
</dbReference>
<reference evidence="8" key="1">
    <citation type="submission" date="2016-12" db="EMBL/GenBank/DDBJ databases">
        <title>Complete Genome Sequence of Beggiatoa leptomitiformis D-401.</title>
        <authorList>
            <person name="Fomenkov A."/>
            <person name="Vincze T."/>
            <person name="Grabovich M."/>
            <person name="Anton B.P."/>
            <person name="Dubinina G."/>
            <person name="Orlova M."/>
            <person name="Belousova E."/>
            <person name="Roberts R.J."/>
        </authorList>
    </citation>
    <scope>NUCLEOTIDE SEQUENCE [LARGE SCALE GENOMIC DNA]</scope>
    <source>
        <strain evidence="8">D-401</strain>
    </source>
</reference>
<dbReference type="FunFam" id="3.30.70.270:FF:000001">
    <property type="entry name" value="Diguanylate cyclase domain protein"/>
    <property type="match status" value="1"/>
</dbReference>
<organism evidence="7 8">
    <name type="scientific">Beggiatoa leptomitoformis</name>
    <dbReference type="NCBI Taxonomy" id="288004"/>
    <lineage>
        <taxon>Bacteria</taxon>
        <taxon>Pseudomonadati</taxon>
        <taxon>Pseudomonadota</taxon>
        <taxon>Gammaproteobacteria</taxon>
        <taxon>Thiotrichales</taxon>
        <taxon>Thiotrichaceae</taxon>
        <taxon>Beggiatoa</taxon>
    </lineage>
</organism>
<dbReference type="Pfam" id="PF00990">
    <property type="entry name" value="GGDEF"/>
    <property type="match status" value="1"/>
</dbReference>
<name>A0A2N9YGZ0_9GAMM</name>
<dbReference type="Gene3D" id="3.30.70.270">
    <property type="match status" value="1"/>
</dbReference>
<feature type="domain" description="GGDEF" evidence="6">
    <location>
        <begin position="183"/>
        <end position="322"/>
    </location>
</feature>
<dbReference type="GO" id="GO:0043709">
    <property type="term" value="P:cell adhesion involved in single-species biofilm formation"/>
    <property type="evidence" value="ECO:0007669"/>
    <property type="project" value="TreeGrafter"/>
</dbReference>
<dbReference type="InterPro" id="IPR000160">
    <property type="entry name" value="GGDEF_dom"/>
</dbReference>
<evidence type="ECO:0000259" key="5">
    <source>
        <dbReference type="PROSITE" id="PS50110"/>
    </source>
</evidence>
<dbReference type="PANTHER" id="PTHR45138:SF9">
    <property type="entry name" value="DIGUANYLATE CYCLASE DGCM-RELATED"/>
    <property type="match status" value="1"/>
</dbReference>
<dbReference type="InterPro" id="IPR043128">
    <property type="entry name" value="Rev_trsase/Diguanyl_cyclase"/>
</dbReference>
<sequence>MDTPLYPLKTEINYKDNILIIDDTLPNLRLLSNMLTEQGYKVRGVTNGNSALIAIHLSLPDLVLLDINIPDINGYEVCERLKADEKTRDIPVIFISAMHDILDKVKAFSIGGVDYITKPFHVDEVLARVRTHLTIRHLQKRLELANQELYRQATLDGLTQIANRRRFDSYLEQMWQQMMNLQKPIALILADIDYFKTYNDTYGHLMGDECLKKVAKTIEGATHRATDLAARYGGEEFAVILPETDITDALQVAETIQDNIKLLAIPHTQSTVSHLLTLSIGVTCMIPSTTNNNVAIQLIRQADALLYQAKSSGRNRIRYLTP</sequence>
<dbReference type="AlphaFoldDB" id="A0A2N9YGZ0"/>
<dbReference type="KEGG" id="blep:AL038_09710"/>
<evidence type="ECO:0000256" key="3">
    <source>
        <dbReference type="ARBA" id="ARBA00034247"/>
    </source>
</evidence>
<dbReference type="InterPro" id="IPR050469">
    <property type="entry name" value="Diguanylate_Cyclase"/>
</dbReference>
<evidence type="ECO:0000256" key="1">
    <source>
        <dbReference type="ARBA" id="ARBA00001946"/>
    </source>
</evidence>
<dbReference type="InterPro" id="IPR011006">
    <property type="entry name" value="CheY-like_superfamily"/>
</dbReference>
<dbReference type="GO" id="GO:0052621">
    <property type="term" value="F:diguanylate cyclase activity"/>
    <property type="evidence" value="ECO:0007669"/>
    <property type="project" value="UniProtKB-EC"/>
</dbReference>
<dbReference type="PROSITE" id="PS50110">
    <property type="entry name" value="RESPONSE_REGULATORY"/>
    <property type="match status" value="1"/>
</dbReference>
<evidence type="ECO:0000313" key="8">
    <source>
        <dbReference type="Proteomes" id="UP000234271"/>
    </source>
</evidence>
<dbReference type="Proteomes" id="UP000234271">
    <property type="component" value="Chromosome"/>
</dbReference>
<dbReference type="STRING" id="288004.AL038_09710"/>
<dbReference type="SMART" id="SM00448">
    <property type="entry name" value="REC"/>
    <property type="match status" value="1"/>
</dbReference>
<dbReference type="PANTHER" id="PTHR45138">
    <property type="entry name" value="REGULATORY COMPONENTS OF SENSORY TRANSDUCTION SYSTEM"/>
    <property type="match status" value="1"/>
</dbReference>
<dbReference type="Gene3D" id="6.10.250.690">
    <property type="match status" value="1"/>
</dbReference>
<comment type="catalytic activity">
    <reaction evidence="3">
        <text>2 GTP = 3',3'-c-di-GMP + 2 diphosphate</text>
        <dbReference type="Rhea" id="RHEA:24898"/>
        <dbReference type="ChEBI" id="CHEBI:33019"/>
        <dbReference type="ChEBI" id="CHEBI:37565"/>
        <dbReference type="ChEBI" id="CHEBI:58805"/>
        <dbReference type="EC" id="2.7.7.65"/>
    </reaction>
</comment>
<dbReference type="PROSITE" id="PS50887">
    <property type="entry name" value="GGDEF"/>
    <property type="match status" value="1"/>
</dbReference>
<dbReference type="EC" id="2.7.7.65" evidence="2"/>
<dbReference type="GO" id="GO:0000160">
    <property type="term" value="P:phosphorelay signal transduction system"/>
    <property type="evidence" value="ECO:0007669"/>
    <property type="project" value="InterPro"/>
</dbReference>
<dbReference type="InterPro" id="IPR029787">
    <property type="entry name" value="Nucleotide_cyclase"/>
</dbReference>
<evidence type="ECO:0000256" key="4">
    <source>
        <dbReference type="PROSITE-ProRule" id="PRU00169"/>
    </source>
</evidence>
<dbReference type="OrthoDB" id="9812260at2"/>
<dbReference type="InterPro" id="IPR001789">
    <property type="entry name" value="Sig_transdc_resp-reg_receiver"/>
</dbReference>